<sequence length="130" mass="14643">MYSAIKHLHLLAVALSGSLFLLRGVWMLQESPRLAYRWVRIVPHVIDTVLLSAAIALMVLSGMYPFMQPWLTAKFFALLAYIGLGTFALKRGKTHAQRLVCWVLAVCVFFYMVLVALSKSPVPDFSRLMA</sequence>
<dbReference type="EMBL" id="JABAIM010000001">
    <property type="protein sequence ID" value="NLR74455.1"/>
    <property type="molecule type" value="Genomic_DNA"/>
</dbReference>
<keyword evidence="1" id="KW-1133">Transmembrane helix</keyword>
<feature type="transmembrane region" description="Helical" evidence="1">
    <location>
        <begin position="6"/>
        <end position="26"/>
    </location>
</feature>
<evidence type="ECO:0000256" key="1">
    <source>
        <dbReference type="SAM" id="Phobius"/>
    </source>
</evidence>
<feature type="transmembrane region" description="Helical" evidence="1">
    <location>
        <begin position="99"/>
        <end position="118"/>
    </location>
</feature>
<dbReference type="Proteomes" id="UP000587991">
    <property type="component" value="Unassembled WGS sequence"/>
</dbReference>
<organism evidence="2 3">
    <name type="scientific">Leeia aquatica</name>
    <dbReference type="NCBI Taxonomy" id="2725557"/>
    <lineage>
        <taxon>Bacteria</taxon>
        <taxon>Pseudomonadati</taxon>
        <taxon>Pseudomonadota</taxon>
        <taxon>Betaproteobacteria</taxon>
        <taxon>Neisseriales</taxon>
        <taxon>Leeiaceae</taxon>
        <taxon>Leeia</taxon>
    </lineage>
</organism>
<dbReference type="RefSeq" id="WP_168876069.1">
    <property type="nucleotide sequence ID" value="NZ_JABAIM010000001.1"/>
</dbReference>
<gene>
    <name evidence="2" type="ORF">HF682_04725</name>
</gene>
<keyword evidence="1" id="KW-0472">Membrane</keyword>
<feature type="transmembrane region" description="Helical" evidence="1">
    <location>
        <begin position="38"/>
        <end position="64"/>
    </location>
</feature>
<evidence type="ECO:0000313" key="3">
    <source>
        <dbReference type="Proteomes" id="UP000587991"/>
    </source>
</evidence>
<dbReference type="GO" id="GO:0005886">
    <property type="term" value="C:plasma membrane"/>
    <property type="evidence" value="ECO:0007669"/>
    <property type="project" value="TreeGrafter"/>
</dbReference>
<protein>
    <submittedName>
        <fullName evidence="2">SirB2 family protein</fullName>
    </submittedName>
</protein>
<dbReference type="InterPro" id="IPR007360">
    <property type="entry name" value="SirB"/>
</dbReference>
<dbReference type="AlphaFoldDB" id="A0A847S6L0"/>
<name>A0A847S6L0_9NEIS</name>
<dbReference type="PANTHER" id="PTHR39594:SF1">
    <property type="entry name" value="PROTEIN YCHQ"/>
    <property type="match status" value="1"/>
</dbReference>
<keyword evidence="1" id="KW-0812">Transmembrane</keyword>
<dbReference type="PANTHER" id="PTHR39594">
    <property type="entry name" value="PROTEIN YCHQ"/>
    <property type="match status" value="1"/>
</dbReference>
<dbReference type="PIRSF" id="PIRSF005610">
    <property type="entry name" value="SirB"/>
    <property type="match status" value="1"/>
</dbReference>
<evidence type="ECO:0000313" key="2">
    <source>
        <dbReference type="EMBL" id="NLR74455.1"/>
    </source>
</evidence>
<comment type="caution">
    <text evidence="2">The sequence shown here is derived from an EMBL/GenBank/DDBJ whole genome shotgun (WGS) entry which is preliminary data.</text>
</comment>
<reference evidence="2 3" key="1">
    <citation type="submission" date="2020-04" db="EMBL/GenBank/DDBJ databases">
        <title>Draft genome of Leeia sp. IMCC25680.</title>
        <authorList>
            <person name="Song J."/>
            <person name="Cho J.-C."/>
        </authorList>
    </citation>
    <scope>NUCLEOTIDE SEQUENCE [LARGE SCALE GENOMIC DNA]</scope>
    <source>
        <strain evidence="2 3">IMCC25680</strain>
    </source>
</reference>
<dbReference type="Pfam" id="PF04247">
    <property type="entry name" value="SirB"/>
    <property type="match status" value="1"/>
</dbReference>
<feature type="transmembrane region" description="Helical" evidence="1">
    <location>
        <begin position="70"/>
        <end position="87"/>
    </location>
</feature>
<accession>A0A847S6L0</accession>
<keyword evidence="3" id="KW-1185">Reference proteome</keyword>
<proteinExistence type="predicted"/>